<evidence type="ECO:0008006" key="11">
    <source>
        <dbReference type="Google" id="ProtNLM"/>
    </source>
</evidence>
<keyword evidence="6 8" id="KW-0802">TPR repeat</keyword>
<name>A0A7M7KIY9_VARDE</name>
<dbReference type="InterPro" id="IPR019734">
    <property type="entry name" value="TPR_rpt"/>
</dbReference>
<evidence type="ECO:0000256" key="6">
    <source>
        <dbReference type="ARBA" id="ARBA00022803"/>
    </source>
</evidence>
<dbReference type="Gene3D" id="1.25.40.10">
    <property type="entry name" value="Tetratricopeptide repeat domain"/>
    <property type="match status" value="1"/>
</dbReference>
<dbReference type="RefSeq" id="XP_022667507.1">
    <property type="nucleotide sequence ID" value="XM_022811772.1"/>
</dbReference>
<dbReference type="GO" id="GO:0005052">
    <property type="term" value="F:peroxisome matrix targeting signal-1 binding"/>
    <property type="evidence" value="ECO:0007669"/>
    <property type="project" value="TreeGrafter"/>
</dbReference>
<dbReference type="CTD" id="5830"/>
<comment type="similarity">
    <text evidence="3">Belongs to the peroxisomal targeting signal receptor family.</text>
</comment>
<evidence type="ECO:0000256" key="3">
    <source>
        <dbReference type="ARBA" id="ARBA00005348"/>
    </source>
</evidence>
<reference evidence="9" key="1">
    <citation type="submission" date="2021-01" db="UniProtKB">
        <authorList>
            <consortium name="EnsemblMetazoa"/>
        </authorList>
    </citation>
    <scope>IDENTIFICATION</scope>
</reference>
<dbReference type="GO" id="GO:0005829">
    <property type="term" value="C:cytosol"/>
    <property type="evidence" value="ECO:0007669"/>
    <property type="project" value="TreeGrafter"/>
</dbReference>
<dbReference type="PANTHER" id="PTHR10130:SF0">
    <property type="entry name" value="GH08708P"/>
    <property type="match status" value="1"/>
</dbReference>
<dbReference type="GeneID" id="111253007"/>
<dbReference type="InParanoid" id="A0A7M7KIY9"/>
<evidence type="ECO:0000256" key="5">
    <source>
        <dbReference type="ARBA" id="ARBA00022737"/>
    </source>
</evidence>
<dbReference type="KEGG" id="vde:111253007"/>
<dbReference type="EnsemblMetazoa" id="XM_022811771">
    <property type="protein sequence ID" value="XP_022667506"/>
    <property type="gene ID" value="LOC111253007"/>
</dbReference>
<evidence type="ECO:0000313" key="10">
    <source>
        <dbReference type="Proteomes" id="UP000594260"/>
    </source>
</evidence>
<dbReference type="InterPro" id="IPR024111">
    <property type="entry name" value="PEX5/PEX5L"/>
</dbReference>
<accession>A0A7M7KIY9</accession>
<protein>
    <recommendedName>
        <fullName evidence="11">Peroxisomal targeting signal 1 receptor</fullName>
    </recommendedName>
</protein>
<keyword evidence="10" id="KW-1185">Reference proteome</keyword>
<dbReference type="PANTHER" id="PTHR10130">
    <property type="entry name" value="PEROXISOMAL TARGETING SIGNAL 1 RECEPTOR PEX5"/>
    <property type="match status" value="1"/>
</dbReference>
<dbReference type="GO" id="GO:0005778">
    <property type="term" value="C:peroxisomal membrane"/>
    <property type="evidence" value="ECO:0007669"/>
    <property type="project" value="TreeGrafter"/>
</dbReference>
<comment type="subcellular location">
    <subcellularLocation>
        <location evidence="2">Cytoplasm</location>
    </subcellularLocation>
    <subcellularLocation>
        <location evidence="1">Peroxisome</location>
    </subcellularLocation>
</comment>
<dbReference type="RefSeq" id="XP_022667508.1">
    <property type="nucleotide sequence ID" value="XM_022811773.1"/>
</dbReference>
<organism evidence="9 10">
    <name type="scientific">Varroa destructor</name>
    <name type="common">Honeybee mite</name>
    <dbReference type="NCBI Taxonomy" id="109461"/>
    <lineage>
        <taxon>Eukaryota</taxon>
        <taxon>Metazoa</taxon>
        <taxon>Ecdysozoa</taxon>
        <taxon>Arthropoda</taxon>
        <taxon>Chelicerata</taxon>
        <taxon>Arachnida</taxon>
        <taxon>Acari</taxon>
        <taxon>Parasitiformes</taxon>
        <taxon>Mesostigmata</taxon>
        <taxon>Gamasina</taxon>
        <taxon>Dermanyssoidea</taxon>
        <taxon>Varroidae</taxon>
        <taxon>Varroa</taxon>
    </lineage>
</organism>
<keyword evidence="5" id="KW-0677">Repeat</keyword>
<sequence>MSTRELISAQCGTQNPLGELSQQLRRRERLQQYTQHVSPIGAGAGAAIPAPSSFHMGDLLQQVNQTGATQLQAATSRGQQWVREFGTVDPSSQARSWATEFMISEPRTASSSAAAASLRVASVLRDPHMTPQLYGPERPILMPIKQLMPAALRPEETGAGGKWAEDILAESEQKNADELLKLQKVARDFVRTENDPSVEKTEFYKFVQQVGGESSAATAERWAKELDQEERSMEKTAARDDFKMWKDLAEIWGNASFNTMGSNGAQGNESLPESYRNYRFNEQNFLEDAVQNPFEEGLQKLREGDLPSAVLLFEAAVRKDSAHAEAWQLLGTTQAQNEQDIQAIAALRQCLHLQPQNAAAMLALAVSYTNEGLQRQACEVLTEWLRASPKYGHLVQPVSQPTGPQTSEPHIMSVLEDREHKRVLDMYISAAQINPDSPDPDIQSCLGVLLSLTGDFDKAVDCFRAAVAVKPEDSLLWNRLGATLANGGRSEEAVEAYRQSLQLHPGFIRARFNLGISCINLGAHQEAAEHFLTALNLQDNAKAEAANGIVRSRAMSDNIWNTLRMTLTLMNRTDLYPDVDARDLSKLNRIFIKQDTPILS</sequence>
<dbReference type="FunCoup" id="A0A7M7KIY9">
    <property type="interactions" value="481"/>
</dbReference>
<evidence type="ECO:0000256" key="7">
    <source>
        <dbReference type="ARBA" id="ARBA00023140"/>
    </source>
</evidence>
<dbReference type="Pfam" id="PF13432">
    <property type="entry name" value="TPR_16"/>
    <property type="match status" value="1"/>
</dbReference>
<dbReference type="RefSeq" id="XP_022667506.1">
    <property type="nucleotide sequence ID" value="XM_022811771.1"/>
</dbReference>
<dbReference type="RefSeq" id="XP_022667509.1">
    <property type="nucleotide sequence ID" value="XM_022811774.1"/>
</dbReference>
<dbReference type="Proteomes" id="UP000594260">
    <property type="component" value="Unplaced"/>
</dbReference>
<dbReference type="InterPro" id="IPR011990">
    <property type="entry name" value="TPR-like_helical_dom_sf"/>
</dbReference>
<keyword evidence="7" id="KW-0576">Peroxisome</keyword>
<dbReference type="EnsemblMetazoa" id="XM_022811773">
    <property type="protein sequence ID" value="XP_022667508"/>
    <property type="gene ID" value="LOC111253007"/>
</dbReference>
<keyword evidence="4" id="KW-0963">Cytoplasm</keyword>
<proteinExistence type="inferred from homology"/>
<dbReference type="PROSITE" id="PS50005">
    <property type="entry name" value="TPR"/>
    <property type="match status" value="3"/>
</dbReference>
<evidence type="ECO:0000313" key="9">
    <source>
        <dbReference type="EnsemblMetazoa" id="XP_022667507"/>
    </source>
</evidence>
<feature type="repeat" description="TPR" evidence="8">
    <location>
        <begin position="324"/>
        <end position="357"/>
    </location>
</feature>
<dbReference type="AlphaFoldDB" id="A0A7M7KIY9"/>
<evidence type="ECO:0000256" key="1">
    <source>
        <dbReference type="ARBA" id="ARBA00004275"/>
    </source>
</evidence>
<dbReference type="GO" id="GO:0016560">
    <property type="term" value="P:protein import into peroxisome matrix, docking"/>
    <property type="evidence" value="ECO:0007669"/>
    <property type="project" value="TreeGrafter"/>
</dbReference>
<evidence type="ECO:0000256" key="8">
    <source>
        <dbReference type="PROSITE-ProRule" id="PRU00339"/>
    </source>
</evidence>
<dbReference type="EnsemblMetazoa" id="XM_022811774">
    <property type="protein sequence ID" value="XP_022667509"/>
    <property type="gene ID" value="LOC111253007"/>
</dbReference>
<feature type="repeat" description="TPR" evidence="8">
    <location>
        <begin position="474"/>
        <end position="507"/>
    </location>
</feature>
<dbReference type="Pfam" id="PF13181">
    <property type="entry name" value="TPR_8"/>
    <property type="match status" value="1"/>
</dbReference>
<dbReference type="OrthoDB" id="10006023at2759"/>
<dbReference type="OMA" id="MQAARIN"/>
<dbReference type="SUPFAM" id="SSF48452">
    <property type="entry name" value="TPR-like"/>
    <property type="match status" value="1"/>
</dbReference>
<feature type="repeat" description="TPR" evidence="8">
    <location>
        <begin position="440"/>
        <end position="473"/>
    </location>
</feature>
<evidence type="ECO:0000256" key="4">
    <source>
        <dbReference type="ARBA" id="ARBA00022490"/>
    </source>
</evidence>
<dbReference type="SMART" id="SM00028">
    <property type="entry name" value="TPR"/>
    <property type="match status" value="5"/>
</dbReference>
<dbReference type="EnsemblMetazoa" id="XM_022811772">
    <property type="protein sequence ID" value="XP_022667507"/>
    <property type="gene ID" value="LOC111253007"/>
</dbReference>
<evidence type="ECO:0000256" key="2">
    <source>
        <dbReference type="ARBA" id="ARBA00004496"/>
    </source>
</evidence>